<name>A0A7K1Y312_9SPHI</name>
<feature type="transmembrane region" description="Helical" evidence="1">
    <location>
        <begin position="142"/>
        <end position="161"/>
    </location>
</feature>
<dbReference type="InterPro" id="IPR007349">
    <property type="entry name" value="DUF418"/>
</dbReference>
<sequence length="394" mass="45286">MPQPAAFTPIQRYQRISIIDILRGWALLGVVLMNYIDYYYMGLDFSKVKMDAVANVLQGISSLVFQAKSWTMLSFLFGYGFAVLMQNVANKGINPYTFFSKRMFWLFVLAIINSSFFWGDILKDYAVMGMVLLLFYRSSAKTAFIISLVLLVSIPAVQAYVNTLQQSGGMELMKPDFPLYKSGNILKVLWFGLLGTYKTEILSMGYLVTVHVVMLTCFFLGLAAQKTGFFTRLAENRKYLKRIFLISLGAALAIIGLFITMNMLKIKDPFKYYNPWYLFVLSSMVFFMSAICRLYLAGKLKALFYSLEMIGKMTLTNYMVQNFLGIFLFSGVGFSLSLGHKVHFGYYLLMALVIYIIQVYFSKWWLSKYNYGPVEWLWRQLSYGKKLPLKKASD</sequence>
<organism evidence="3 4">
    <name type="scientific">Hufsiella ginkgonis</name>
    <dbReference type="NCBI Taxonomy" id="2695274"/>
    <lineage>
        <taxon>Bacteria</taxon>
        <taxon>Pseudomonadati</taxon>
        <taxon>Bacteroidota</taxon>
        <taxon>Sphingobacteriia</taxon>
        <taxon>Sphingobacteriales</taxon>
        <taxon>Sphingobacteriaceae</taxon>
        <taxon>Hufsiella</taxon>
    </lineage>
</organism>
<dbReference type="RefSeq" id="WP_160908662.1">
    <property type="nucleotide sequence ID" value="NZ_WVHS01000005.1"/>
</dbReference>
<evidence type="ECO:0000313" key="4">
    <source>
        <dbReference type="Proteomes" id="UP000451233"/>
    </source>
</evidence>
<gene>
    <name evidence="3" type="ORF">GS398_20405</name>
</gene>
<dbReference type="InterPro" id="IPR052529">
    <property type="entry name" value="Bact_Transport_Assoc"/>
</dbReference>
<feature type="domain" description="DUF418" evidence="2">
    <location>
        <begin position="226"/>
        <end position="385"/>
    </location>
</feature>
<accession>A0A7K1Y312</accession>
<feature type="transmembrane region" description="Helical" evidence="1">
    <location>
        <begin position="60"/>
        <end position="82"/>
    </location>
</feature>
<dbReference type="EMBL" id="WVHS01000005">
    <property type="protein sequence ID" value="MXV17675.1"/>
    <property type="molecule type" value="Genomic_DNA"/>
</dbReference>
<feature type="transmembrane region" description="Helical" evidence="1">
    <location>
        <begin position="243"/>
        <end position="264"/>
    </location>
</feature>
<protein>
    <submittedName>
        <fullName evidence="3">DUF418 domain-containing protein</fullName>
    </submittedName>
</protein>
<evidence type="ECO:0000259" key="2">
    <source>
        <dbReference type="Pfam" id="PF04235"/>
    </source>
</evidence>
<dbReference type="PANTHER" id="PTHR30590:SF3">
    <property type="entry name" value="HYPOTHETICAL MEMBRANE SPANNING PROTEIN"/>
    <property type="match status" value="1"/>
</dbReference>
<proteinExistence type="predicted"/>
<keyword evidence="1" id="KW-0812">Transmembrane</keyword>
<dbReference type="AlphaFoldDB" id="A0A7K1Y312"/>
<dbReference type="PANTHER" id="PTHR30590">
    <property type="entry name" value="INNER MEMBRANE PROTEIN"/>
    <property type="match status" value="1"/>
</dbReference>
<feature type="transmembrane region" description="Helical" evidence="1">
    <location>
        <begin position="103"/>
        <end position="122"/>
    </location>
</feature>
<dbReference type="Pfam" id="PF04235">
    <property type="entry name" value="DUF418"/>
    <property type="match status" value="1"/>
</dbReference>
<comment type="caution">
    <text evidence="3">The sequence shown here is derived from an EMBL/GenBank/DDBJ whole genome shotgun (WGS) entry which is preliminary data.</text>
</comment>
<feature type="transmembrane region" description="Helical" evidence="1">
    <location>
        <begin position="182"/>
        <end position="198"/>
    </location>
</feature>
<evidence type="ECO:0000256" key="1">
    <source>
        <dbReference type="SAM" id="Phobius"/>
    </source>
</evidence>
<feature type="transmembrane region" description="Helical" evidence="1">
    <location>
        <begin position="204"/>
        <end position="223"/>
    </location>
</feature>
<keyword evidence="1" id="KW-0472">Membrane</keyword>
<evidence type="ECO:0000313" key="3">
    <source>
        <dbReference type="EMBL" id="MXV17675.1"/>
    </source>
</evidence>
<keyword evidence="1" id="KW-1133">Transmembrane helix</keyword>
<feature type="transmembrane region" description="Helical" evidence="1">
    <location>
        <begin position="317"/>
        <end position="338"/>
    </location>
</feature>
<reference evidence="3 4" key="1">
    <citation type="submission" date="2019-11" db="EMBL/GenBank/DDBJ databases">
        <title>Pedobacter sp. HMF7056 Genome sequencing and assembly.</title>
        <authorList>
            <person name="Kang H."/>
            <person name="Kim H."/>
            <person name="Joh K."/>
        </authorList>
    </citation>
    <scope>NUCLEOTIDE SEQUENCE [LARGE SCALE GENOMIC DNA]</scope>
    <source>
        <strain evidence="3 4">HMF7056</strain>
    </source>
</reference>
<feature type="transmembrane region" description="Helical" evidence="1">
    <location>
        <begin position="276"/>
        <end position="296"/>
    </location>
</feature>
<keyword evidence="4" id="KW-1185">Reference proteome</keyword>
<feature type="transmembrane region" description="Helical" evidence="1">
    <location>
        <begin position="21"/>
        <end position="40"/>
    </location>
</feature>
<feature type="transmembrane region" description="Helical" evidence="1">
    <location>
        <begin position="344"/>
        <end position="361"/>
    </location>
</feature>
<dbReference type="Proteomes" id="UP000451233">
    <property type="component" value="Unassembled WGS sequence"/>
</dbReference>